<dbReference type="Proteomes" id="UP000728032">
    <property type="component" value="Unassembled WGS sequence"/>
</dbReference>
<organism evidence="4">
    <name type="scientific">Oppiella nova</name>
    <dbReference type="NCBI Taxonomy" id="334625"/>
    <lineage>
        <taxon>Eukaryota</taxon>
        <taxon>Metazoa</taxon>
        <taxon>Ecdysozoa</taxon>
        <taxon>Arthropoda</taxon>
        <taxon>Chelicerata</taxon>
        <taxon>Arachnida</taxon>
        <taxon>Acari</taxon>
        <taxon>Acariformes</taxon>
        <taxon>Sarcoptiformes</taxon>
        <taxon>Oribatida</taxon>
        <taxon>Brachypylina</taxon>
        <taxon>Oppioidea</taxon>
        <taxon>Oppiidae</taxon>
        <taxon>Oppiella</taxon>
    </lineage>
</organism>
<protein>
    <submittedName>
        <fullName evidence="4">Uncharacterized protein</fullName>
    </submittedName>
</protein>
<feature type="non-terminal residue" evidence="4">
    <location>
        <position position="107"/>
    </location>
</feature>
<dbReference type="GO" id="GO:0006633">
    <property type="term" value="P:fatty acid biosynthetic process"/>
    <property type="evidence" value="ECO:0007669"/>
    <property type="project" value="TreeGrafter"/>
</dbReference>
<keyword evidence="3" id="KW-0560">Oxidoreductase</keyword>
<accession>A0A7R9MW94</accession>
<evidence type="ECO:0000256" key="1">
    <source>
        <dbReference type="ARBA" id="ARBA00005194"/>
    </source>
</evidence>
<dbReference type="InterPro" id="IPR036291">
    <property type="entry name" value="NAD(P)-bd_dom_sf"/>
</dbReference>
<name>A0A7R9MW94_9ACAR</name>
<reference evidence="4" key="1">
    <citation type="submission" date="2020-11" db="EMBL/GenBank/DDBJ databases">
        <authorList>
            <person name="Tran Van P."/>
        </authorList>
    </citation>
    <scope>NUCLEOTIDE SEQUENCE</scope>
</reference>
<proteinExistence type="inferred from homology"/>
<dbReference type="SUPFAM" id="SSF51735">
    <property type="entry name" value="NAD(P)-binding Rossmann-fold domains"/>
    <property type="match status" value="1"/>
</dbReference>
<dbReference type="GO" id="GO:0048038">
    <property type="term" value="F:quinone binding"/>
    <property type="evidence" value="ECO:0007669"/>
    <property type="project" value="TreeGrafter"/>
</dbReference>
<dbReference type="AlphaFoldDB" id="A0A7R9MW94"/>
<keyword evidence="5" id="KW-1185">Reference proteome</keyword>
<dbReference type="PRINTS" id="PR00081">
    <property type="entry name" value="GDHRDH"/>
</dbReference>
<gene>
    <name evidence="4" type="ORF">ONB1V03_LOCUS23380</name>
</gene>
<dbReference type="Pfam" id="PF00106">
    <property type="entry name" value="adh_short"/>
    <property type="match status" value="1"/>
</dbReference>
<dbReference type="InterPro" id="IPR002347">
    <property type="entry name" value="SDR_fam"/>
</dbReference>
<dbReference type="EMBL" id="OC973838">
    <property type="protein sequence ID" value="CAD7668511.1"/>
    <property type="molecule type" value="Genomic_DNA"/>
</dbReference>
<comment type="pathway">
    <text evidence="1">Lipid metabolism; fatty acid biosynthesis.</text>
</comment>
<dbReference type="PROSITE" id="PS00061">
    <property type="entry name" value="ADH_SHORT"/>
    <property type="match status" value="1"/>
</dbReference>
<evidence type="ECO:0000313" key="5">
    <source>
        <dbReference type="Proteomes" id="UP000728032"/>
    </source>
</evidence>
<sequence length="107" mass="11793">MTEEEFDKVLAVNLKGTFLATQLFCQQMIERKQTDGSVVNVSSVSAKLGNIGQCNYNASKAGVEAFTRTVAREVAKHQIRCNAVMPGFIDTPIVETVPQKSLYFMDS</sequence>
<dbReference type="OrthoDB" id="8123394at2759"/>
<dbReference type="PANTHER" id="PTHR42760">
    <property type="entry name" value="SHORT-CHAIN DEHYDROGENASES/REDUCTASES FAMILY MEMBER"/>
    <property type="match status" value="1"/>
</dbReference>
<dbReference type="PRINTS" id="PR00080">
    <property type="entry name" value="SDRFAMILY"/>
</dbReference>
<dbReference type="Gene3D" id="3.40.50.720">
    <property type="entry name" value="NAD(P)-binding Rossmann-like Domain"/>
    <property type="match status" value="1"/>
</dbReference>
<dbReference type="PANTHER" id="PTHR42760:SF83">
    <property type="entry name" value="(3R)-3-HYDROXYACYL-COA DEHYDROGENASE"/>
    <property type="match status" value="1"/>
</dbReference>
<dbReference type="InterPro" id="IPR020904">
    <property type="entry name" value="Sc_DH/Rdtase_CS"/>
</dbReference>
<dbReference type="GO" id="GO:0016616">
    <property type="term" value="F:oxidoreductase activity, acting on the CH-OH group of donors, NAD or NADP as acceptor"/>
    <property type="evidence" value="ECO:0007669"/>
    <property type="project" value="TreeGrafter"/>
</dbReference>
<evidence type="ECO:0000313" key="4">
    <source>
        <dbReference type="EMBL" id="CAD7668511.1"/>
    </source>
</evidence>
<comment type="similarity">
    <text evidence="2">Belongs to the short-chain dehydrogenases/reductases (SDR) family.</text>
</comment>
<evidence type="ECO:0000256" key="2">
    <source>
        <dbReference type="ARBA" id="ARBA00006484"/>
    </source>
</evidence>
<evidence type="ECO:0000256" key="3">
    <source>
        <dbReference type="ARBA" id="ARBA00023002"/>
    </source>
</evidence>
<dbReference type="EMBL" id="CAJPVJ010059013">
    <property type="protein sequence ID" value="CAG2183960.1"/>
    <property type="molecule type" value="Genomic_DNA"/>
</dbReference>